<keyword evidence="2" id="KW-0812">Transmembrane</keyword>
<proteinExistence type="predicted"/>
<keyword evidence="2" id="KW-1133">Transmembrane helix</keyword>
<feature type="transmembrane region" description="Helical" evidence="2">
    <location>
        <begin position="28"/>
        <end position="50"/>
    </location>
</feature>
<keyword evidence="4" id="KW-1185">Reference proteome</keyword>
<evidence type="ECO:0000256" key="1">
    <source>
        <dbReference type="SAM" id="MobiDB-lite"/>
    </source>
</evidence>
<name>A0A6N7J134_9FIRM</name>
<dbReference type="EMBL" id="VOGC01000009">
    <property type="protein sequence ID" value="MQN02338.1"/>
    <property type="molecule type" value="Genomic_DNA"/>
</dbReference>
<protein>
    <submittedName>
        <fullName evidence="3">Uncharacterized protein</fullName>
    </submittedName>
</protein>
<keyword evidence="2" id="KW-0472">Membrane</keyword>
<feature type="region of interest" description="Disordered" evidence="1">
    <location>
        <begin position="1"/>
        <end position="21"/>
    </location>
</feature>
<accession>A0A6N7J134</accession>
<sequence length="86" mass="9595">MSQAKVEEHKEEKRNRKETVRKQKRNRLIASIVGVIACAALAFWVGWSIYGKVQDSAKVASADKKTVVTQVDMSALTEYLSGIVKD</sequence>
<organism evidence="3 4">
    <name type="scientific">Candidatus Weimeria bifida</name>
    <dbReference type="NCBI Taxonomy" id="2599074"/>
    <lineage>
        <taxon>Bacteria</taxon>
        <taxon>Bacillati</taxon>
        <taxon>Bacillota</taxon>
        <taxon>Clostridia</taxon>
        <taxon>Lachnospirales</taxon>
        <taxon>Lachnospiraceae</taxon>
        <taxon>Candidatus Weimeria</taxon>
    </lineage>
</organism>
<comment type="caution">
    <text evidence="3">The sequence shown here is derived from an EMBL/GenBank/DDBJ whole genome shotgun (WGS) entry which is preliminary data.</text>
</comment>
<evidence type="ECO:0000313" key="3">
    <source>
        <dbReference type="EMBL" id="MQN02338.1"/>
    </source>
</evidence>
<evidence type="ECO:0000256" key="2">
    <source>
        <dbReference type="SAM" id="Phobius"/>
    </source>
</evidence>
<dbReference type="AlphaFoldDB" id="A0A6N7J134"/>
<evidence type="ECO:0000313" key="4">
    <source>
        <dbReference type="Proteomes" id="UP000460257"/>
    </source>
</evidence>
<reference evidence="3" key="1">
    <citation type="journal article" date="2020" name="Appl. Environ. Microbiol.">
        <title>Medium-Chain Fatty Acid Synthesis by 'Candidatus Weimeria bifida' gen. nov., sp. nov., and 'Candidatus Pseudoramibacter fermentans' sp. nov.</title>
        <authorList>
            <person name="Scarborough M.J."/>
            <person name="Myers K.S."/>
            <person name="Donohue T.J."/>
            <person name="Noguera D.R."/>
        </authorList>
    </citation>
    <scope>NUCLEOTIDE SEQUENCE</scope>
    <source>
        <strain evidence="3">LCO1.1</strain>
    </source>
</reference>
<gene>
    <name evidence="3" type="ORF">FRC54_10730</name>
</gene>
<dbReference type="Proteomes" id="UP000460257">
    <property type="component" value="Unassembled WGS sequence"/>
</dbReference>